<organism evidence="1 2">
    <name type="scientific">Myceligenerans pegani</name>
    <dbReference type="NCBI Taxonomy" id="2776917"/>
    <lineage>
        <taxon>Bacteria</taxon>
        <taxon>Bacillati</taxon>
        <taxon>Actinomycetota</taxon>
        <taxon>Actinomycetes</taxon>
        <taxon>Micrococcales</taxon>
        <taxon>Promicromonosporaceae</taxon>
        <taxon>Myceligenerans</taxon>
    </lineage>
</organism>
<evidence type="ECO:0000313" key="1">
    <source>
        <dbReference type="EMBL" id="MBE1875449.1"/>
    </source>
</evidence>
<protein>
    <submittedName>
        <fullName evidence="1">DUF1963 domain-containing protein</fullName>
    </submittedName>
</protein>
<name>A0ABR9MVN5_9MICO</name>
<dbReference type="RefSeq" id="WP_192862025.1">
    <property type="nucleotide sequence ID" value="NZ_JADAQT010000065.1"/>
</dbReference>
<accession>A0ABR9MVN5</accession>
<proteinExistence type="predicted"/>
<dbReference type="Gene3D" id="2.30.320.10">
    <property type="entry name" value="YwqG-like"/>
    <property type="match status" value="1"/>
</dbReference>
<reference evidence="1 2" key="1">
    <citation type="submission" date="2020-10" db="EMBL/GenBank/DDBJ databases">
        <title>Myceligenerans pegani sp. nov., an endophytic actinomycete isolated from Peganum harmala L. in Xinjiang, China.</title>
        <authorList>
            <person name="Xin L."/>
        </authorList>
    </citation>
    <scope>NUCLEOTIDE SEQUENCE [LARGE SCALE GENOMIC DNA]</scope>
    <source>
        <strain evidence="1 2">TRM65318</strain>
    </source>
</reference>
<dbReference type="Proteomes" id="UP000625527">
    <property type="component" value="Unassembled WGS sequence"/>
</dbReference>
<keyword evidence="2" id="KW-1185">Reference proteome</keyword>
<dbReference type="Pfam" id="PF09234">
    <property type="entry name" value="DUF1963"/>
    <property type="match status" value="1"/>
</dbReference>
<gene>
    <name evidence="1" type="ORF">IHE71_06980</name>
</gene>
<comment type="caution">
    <text evidence="1">The sequence shown here is derived from an EMBL/GenBank/DDBJ whole genome shotgun (WGS) entry which is preliminary data.</text>
</comment>
<dbReference type="EMBL" id="JADAQT010000065">
    <property type="protein sequence ID" value="MBE1875449.1"/>
    <property type="molecule type" value="Genomic_DNA"/>
</dbReference>
<sequence length="300" mass="33141">MQIEAFQQDMTDHLAAFRERALATGAPAEQIGRWAGLARPAVILAPTADGPEAGWFGDERRPAPGADGTYSAIRERRPEEMHLIATVDLAKVAASATDLPLPADGHLLFFASTEIGDENTAGSVDYLPAGTGLGDRARDYDDYDNYELLYDRGIGTHEDLEAGLRKIDPLRPVPVVTLPDHEPTYSRPLFTDPLAERFEDAGRLRRAWHDTRWTHGWPGAHLQLGGWASAYGEEFGDPVRYAAATAKFDGAEGAPDGDSWVLLAQWIGFLDHASMFWTIPAADLEELRFDRARVILHWRP</sequence>
<dbReference type="InterPro" id="IPR015315">
    <property type="entry name" value="DUF1963"/>
</dbReference>
<evidence type="ECO:0000313" key="2">
    <source>
        <dbReference type="Proteomes" id="UP000625527"/>
    </source>
</evidence>